<accession>A0ABQ5A7R1</accession>
<comment type="caution">
    <text evidence="2">The sequence shown here is derived from an EMBL/GenBank/DDBJ whole genome shotgun (WGS) entry which is preliminary data.</text>
</comment>
<protein>
    <submittedName>
        <fullName evidence="2">Uncharacterized protein</fullName>
    </submittedName>
</protein>
<gene>
    <name evidence="2" type="ORF">Tco_0819840</name>
</gene>
<proteinExistence type="predicted"/>
<reference evidence="2" key="1">
    <citation type="journal article" date="2022" name="Int. J. Mol. Sci.">
        <title>Draft Genome of Tanacetum Coccineum: Genomic Comparison of Closely Related Tanacetum-Family Plants.</title>
        <authorList>
            <person name="Yamashiro T."/>
            <person name="Shiraishi A."/>
            <person name="Nakayama K."/>
            <person name="Satake H."/>
        </authorList>
    </citation>
    <scope>NUCLEOTIDE SEQUENCE</scope>
</reference>
<evidence type="ECO:0000256" key="1">
    <source>
        <dbReference type="SAM" id="Coils"/>
    </source>
</evidence>
<keyword evidence="3" id="KW-1185">Reference proteome</keyword>
<evidence type="ECO:0000313" key="2">
    <source>
        <dbReference type="EMBL" id="GJS98670.1"/>
    </source>
</evidence>
<sequence>MLTLLSKYSQVNGGDVEHDQDAHDQKFGHFESLIHIVQIEAENQRRVNKEMKEKNALITKELETYKERV</sequence>
<keyword evidence="1" id="KW-0175">Coiled coil</keyword>
<organism evidence="2 3">
    <name type="scientific">Tanacetum coccineum</name>
    <dbReference type="NCBI Taxonomy" id="301880"/>
    <lineage>
        <taxon>Eukaryota</taxon>
        <taxon>Viridiplantae</taxon>
        <taxon>Streptophyta</taxon>
        <taxon>Embryophyta</taxon>
        <taxon>Tracheophyta</taxon>
        <taxon>Spermatophyta</taxon>
        <taxon>Magnoliopsida</taxon>
        <taxon>eudicotyledons</taxon>
        <taxon>Gunneridae</taxon>
        <taxon>Pentapetalae</taxon>
        <taxon>asterids</taxon>
        <taxon>campanulids</taxon>
        <taxon>Asterales</taxon>
        <taxon>Asteraceae</taxon>
        <taxon>Asteroideae</taxon>
        <taxon>Anthemideae</taxon>
        <taxon>Anthemidinae</taxon>
        <taxon>Tanacetum</taxon>
    </lineage>
</organism>
<name>A0ABQ5A7R1_9ASTR</name>
<feature type="coiled-coil region" evidence="1">
    <location>
        <begin position="41"/>
        <end position="68"/>
    </location>
</feature>
<reference evidence="2" key="2">
    <citation type="submission" date="2022-01" db="EMBL/GenBank/DDBJ databases">
        <authorList>
            <person name="Yamashiro T."/>
            <person name="Shiraishi A."/>
            <person name="Satake H."/>
            <person name="Nakayama K."/>
        </authorList>
    </citation>
    <scope>NUCLEOTIDE SEQUENCE</scope>
</reference>
<dbReference type="Proteomes" id="UP001151760">
    <property type="component" value="Unassembled WGS sequence"/>
</dbReference>
<evidence type="ECO:0000313" key="3">
    <source>
        <dbReference type="Proteomes" id="UP001151760"/>
    </source>
</evidence>
<dbReference type="EMBL" id="BQNB010012061">
    <property type="protein sequence ID" value="GJS98670.1"/>
    <property type="molecule type" value="Genomic_DNA"/>
</dbReference>